<evidence type="ECO:0000313" key="3">
    <source>
        <dbReference type="EMBL" id="GAA1224749.1"/>
    </source>
</evidence>
<keyword evidence="1" id="KW-1133">Transmembrane helix</keyword>
<gene>
    <name evidence="3" type="ORF">GCM10009665_13720</name>
</gene>
<dbReference type="Proteomes" id="UP001500037">
    <property type="component" value="Unassembled WGS sequence"/>
</dbReference>
<dbReference type="EMBL" id="BAAALF010000014">
    <property type="protein sequence ID" value="GAA1224749.1"/>
    <property type="molecule type" value="Genomic_DNA"/>
</dbReference>
<evidence type="ECO:0000256" key="1">
    <source>
        <dbReference type="SAM" id="Phobius"/>
    </source>
</evidence>
<organism evidence="3 4">
    <name type="scientific">Kitasatospora nipponensis</name>
    <dbReference type="NCBI Taxonomy" id="258049"/>
    <lineage>
        <taxon>Bacteria</taxon>
        <taxon>Bacillati</taxon>
        <taxon>Actinomycetota</taxon>
        <taxon>Actinomycetes</taxon>
        <taxon>Kitasatosporales</taxon>
        <taxon>Streptomycetaceae</taxon>
        <taxon>Kitasatospora</taxon>
    </lineage>
</organism>
<reference evidence="3 4" key="1">
    <citation type="journal article" date="2019" name="Int. J. Syst. Evol. Microbiol.">
        <title>The Global Catalogue of Microorganisms (GCM) 10K type strain sequencing project: providing services to taxonomists for standard genome sequencing and annotation.</title>
        <authorList>
            <consortium name="The Broad Institute Genomics Platform"/>
            <consortium name="The Broad Institute Genome Sequencing Center for Infectious Disease"/>
            <person name="Wu L."/>
            <person name="Ma J."/>
        </authorList>
    </citation>
    <scope>NUCLEOTIDE SEQUENCE [LARGE SCALE GENOMIC DNA]</scope>
    <source>
        <strain evidence="3 4">JCM 13004</strain>
    </source>
</reference>
<sequence>MTAPSTPAGAPGALRRLASPLSALAAVALPTAFVATVDPNSPGHYPTCPFLQLTGWWCPGCGGLRCVHALTRGELGVAVHDNLLAVALFGVLGVLWVRWARAALTRQAPPGFSPGLRHVLALIALMVAFTVLRNLPAGGWLAPPLV</sequence>
<feature type="chain" id="PRO_5045314393" evidence="2">
    <location>
        <begin position="26"/>
        <end position="146"/>
    </location>
</feature>
<accession>A0ABN1VWN7</accession>
<dbReference type="RefSeq" id="WP_344440314.1">
    <property type="nucleotide sequence ID" value="NZ_BAAALF010000014.1"/>
</dbReference>
<evidence type="ECO:0000313" key="4">
    <source>
        <dbReference type="Proteomes" id="UP001500037"/>
    </source>
</evidence>
<dbReference type="Pfam" id="PF10825">
    <property type="entry name" value="DUF2752"/>
    <property type="match status" value="1"/>
</dbReference>
<keyword evidence="1" id="KW-0472">Membrane</keyword>
<dbReference type="InterPro" id="IPR021215">
    <property type="entry name" value="DUF2752"/>
</dbReference>
<proteinExistence type="predicted"/>
<name>A0ABN1VWN7_9ACTN</name>
<feature type="signal peptide" evidence="2">
    <location>
        <begin position="1"/>
        <end position="25"/>
    </location>
</feature>
<feature type="transmembrane region" description="Helical" evidence="1">
    <location>
        <begin position="82"/>
        <end position="99"/>
    </location>
</feature>
<comment type="caution">
    <text evidence="3">The sequence shown here is derived from an EMBL/GenBank/DDBJ whole genome shotgun (WGS) entry which is preliminary data.</text>
</comment>
<evidence type="ECO:0000256" key="2">
    <source>
        <dbReference type="SAM" id="SignalP"/>
    </source>
</evidence>
<keyword evidence="1" id="KW-0812">Transmembrane</keyword>
<keyword evidence="4" id="KW-1185">Reference proteome</keyword>
<feature type="transmembrane region" description="Helical" evidence="1">
    <location>
        <begin position="119"/>
        <end position="142"/>
    </location>
</feature>
<keyword evidence="2" id="KW-0732">Signal</keyword>
<protein>
    <submittedName>
        <fullName evidence="3">DUF2752 domain-containing protein</fullName>
    </submittedName>
</protein>